<dbReference type="EMBL" id="CAJNNV010011838">
    <property type="protein sequence ID" value="CAE8600111.1"/>
    <property type="molecule type" value="Genomic_DNA"/>
</dbReference>
<evidence type="ECO:0000256" key="4">
    <source>
        <dbReference type="ARBA" id="ARBA00022640"/>
    </source>
</evidence>
<dbReference type="OrthoDB" id="10262413at2759"/>
<dbReference type="PANTHER" id="PTHR47378:SF1">
    <property type="entry name" value="DIVINYL CHLOROPHYLLIDE A 8-VINYL-REDUCTASE, CHLOROPLASTIC"/>
    <property type="match status" value="1"/>
</dbReference>
<evidence type="ECO:0000256" key="1">
    <source>
        <dbReference type="ARBA" id="ARBA00004229"/>
    </source>
</evidence>
<dbReference type="AlphaFoldDB" id="A0A813EMB4"/>
<dbReference type="UniPathway" id="UPA00668"/>
<sequence>MSTEVPWTSVLRSAVLWVLLAVVSSEVTAPALQAIVLQPGRMTALSLKPGPHLQSGQVPCPYSRGSSLVSFVSAVALVLVCVGCWRWLALRRRRSQRVLRSVGASVAAKLEAAAARAASSGSEPQLAGPKLRVLVFGSTGYIGQAVVHELAARGHQVTAIARAHSGIVGGHSLADVEQYFSGTGRVRVVEADVTDEASLTSALLALDARPEVAICCLASRFGGRADAFKVDFRATVNCIHGSRALKVSHFVLLSAICVQRPLLAFQQAKLLAEAELKDSSSMRYSIVRPTAFIKSLVSQVGRVRSGYSFVVFGSGEQVRCAPLSQQDLASFLADCLWRSKALNATLPIAGPGPALSKLEQALLIFHLLGKEPKLLHVPIGALDFVASVLRALAFILPRFAEAPEYCRIIRYYATESMLLLDQETGCYSELLTPGYGRTTLLHFLSKALRDEHRTLLEAQSMGDAGLWSE</sequence>
<dbReference type="GO" id="GO:0009507">
    <property type="term" value="C:chloroplast"/>
    <property type="evidence" value="ECO:0007669"/>
    <property type="project" value="UniProtKB-SubCell"/>
</dbReference>
<keyword evidence="12" id="KW-1133">Transmembrane helix</keyword>
<evidence type="ECO:0000313" key="15">
    <source>
        <dbReference type="EMBL" id="CAE8600111.1"/>
    </source>
</evidence>
<feature type="domain" description="NAD(P)-binding" evidence="14">
    <location>
        <begin position="137"/>
        <end position="336"/>
    </location>
</feature>
<dbReference type="GO" id="GO:0033728">
    <property type="term" value="F:3,8-divinyl protochlorophyllide a 8-vinyl-reductase (NADPH) activity"/>
    <property type="evidence" value="ECO:0007669"/>
    <property type="project" value="UniProtKB-EC"/>
</dbReference>
<keyword evidence="16" id="KW-1185">Reference proteome</keyword>
<reference evidence="15" key="1">
    <citation type="submission" date="2021-02" db="EMBL/GenBank/DDBJ databases">
        <authorList>
            <person name="Dougan E. K."/>
            <person name="Rhodes N."/>
            <person name="Thang M."/>
            <person name="Chan C."/>
        </authorList>
    </citation>
    <scope>NUCLEOTIDE SEQUENCE</scope>
</reference>
<comment type="caution">
    <text evidence="15">The sequence shown here is derived from an EMBL/GenBank/DDBJ whole genome shotgun (WGS) entry which is preliminary data.</text>
</comment>
<evidence type="ECO:0000256" key="8">
    <source>
        <dbReference type="ARBA" id="ARBA00023171"/>
    </source>
</evidence>
<comment type="catalytic activity">
    <reaction evidence="11">
        <text>protochlorophyllide a + NADP(+) = 3,8-divinyl protochlorophyllide a + NADPH + H(+)</text>
        <dbReference type="Rhea" id="RHEA:48884"/>
        <dbReference type="ChEBI" id="CHEBI:15378"/>
        <dbReference type="ChEBI" id="CHEBI:57783"/>
        <dbReference type="ChEBI" id="CHEBI:58349"/>
        <dbReference type="ChEBI" id="CHEBI:58632"/>
        <dbReference type="ChEBI" id="CHEBI:83350"/>
        <dbReference type="EC" id="1.3.1.75"/>
    </reaction>
</comment>
<comment type="subcellular location">
    <subcellularLocation>
        <location evidence="1">Plastid</location>
        <location evidence="1">Chloroplast</location>
    </subcellularLocation>
</comment>
<gene>
    <name evidence="15" type="ORF">PGLA1383_LOCUS18445</name>
</gene>
<evidence type="ECO:0000256" key="2">
    <source>
        <dbReference type="ARBA" id="ARBA00005173"/>
    </source>
</evidence>
<evidence type="ECO:0000256" key="6">
    <source>
        <dbReference type="ARBA" id="ARBA00022946"/>
    </source>
</evidence>
<evidence type="ECO:0000313" key="16">
    <source>
        <dbReference type="Proteomes" id="UP000654075"/>
    </source>
</evidence>
<evidence type="ECO:0000256" key="12">
    <source>
        <dbReference type="SAM" id="Phobius"/>
    </source>
</evidence>
<dbReference type="Gene3D" id="3.40.50.720">
    <property type="entry name" value="NAD(P)-binding Rossmann-like Domain"/>
    <property type="match status" value="1"/>
</dbReference>
<evidence type="ECO:0000256" key="3">
    <source>
        <dbReference type="ARBA" id="ARBA00022528"/>
    </source>
</evidence>
<dbReference type="InterPro" id="IPR016040">
    <property type="entry name" value="NAD(P)-bd_dom"/>
</dbReference>
<keyword evidence="3" id="KW-0150">Chloroplast</keyword>
<dbReference type="InterPro" id="IPR044201">
    <property type="entry name" value="DVR-like"/>
</dbReference>
<proteinExistence type="predicted"/>
<keyword evidence="12" id="KW-0812">Transmembrane</keyword>
<feature type="transmembrane region" description="Helical" evidence="12">
    <location>
        <begin position="68"/>
        <end position="88"/>
    </location>
</feature>
<keyword evidence="8" id="KW-0149">Chlorophyll biosynthesis</keyword>
<evidence type="ECO:0000256" key="9">
    <source>
        <dbReference type="ARBA" id="ARBA00024059"/>
    </source>
</evidence>
<feature type="signal peptide" evidence="13">
    <location>
        <begin position="1"/>
        <end position="25"/>
    </location>
</feature>
<comment type="pathway">
    <text evidence="2">Porphyrin-containing compound metabolism; chlorophyll biosynthesis.</text>
</comment>
<evidence type="ECO:0000256" key="5">
    <source>
        <dbReference type="ARBA" id="ARBA00022857"/>
    </source>
</evidence>
<evidence type="ECO:0000259" key="14">
    <source>
        <dbReference type="Pfam" id="PF13460"/>
    </source>
</evidence>
<accession>A0A813EMB4</accession>
<keyword evidence="6" id="KW-0809">Transit peptide</keyword>
<name>A0A813EMB4_POLGL</name>
<dbReference type="PANTHER" id="PTHR47378">
    <property type="entry name" value="DIVINYL CHLOROPHYLLIDE A 8-VINYL-REDUCTASE, CHLOROPLASTIC"/>
    <property type="match status" value="1"/>
</dbReference>
<dbReference type="SUPFAM" id="SSF51735">
    <property type="entry name" value="NAD(P)-binding Rossmann-fold domains"/>
    <property type="match status" value="1"/>
</dbReference>
<dbReference type="Pfam" id="PF13460">
    <property type="entry name" value="NAD_binding_10"/>
    <property type="match status" value="1"/>
</dbReference>
<dbReference type="GO" id="GO:0015995">
    <property type="term" value="P:chlorophyll biosynthetic process"/>
    <property type="evidence" value="ECO:0007669"/>
    <property type="project" value="UniProtKB-UniPathway"/>
</dbReference>
<organism evidence="15 16">
    <name type="scientific">Polarella glacialis</name>
    <name type="common">Dinoflagellate</name>
    <dbReference type="NCBI Taxonomy" id="89957"/>
    <lineage>
        <taxon>Eukaryota</taxon>
        <taxon>Sar</taxon>
        <taxon>Alveolata</taxon>
        <taxon>Dinophyceae</taxon>
        <taxon>Suessiales</taxon>
        <taxon>Suessiaceae</taxon>
        <taxon>Polarella</taxon>
    </lineage>
</organism>
<dbReference type="CDD" id="cd05243">
    <property type="entry name" value="SDR_a5"/>
    <property type="match status" value="1"/>
</dbReference>
<dbReference type="Proteomes" id="UP000654075">
    <property type="component" value="Unassembled WGS sequence"/>
</dbReference>
<evidence type="ECO:0000256" key="13">
    <source>
        <dbReference type="SAM" id="SignalP"/>
    </source>
</evidence>
<dbReference type="EC" id="1.3.1.75" evidence="9"/>
<dbReference type="InterPro" id="IPR036291">
    <property type="entry name" value="NAD(P)-bd_dom_sf"/>
</dbReference>
<feature type="chain" id="PRO_5033057446" description="Divinyl chlorophyllide a 8-vinyl-reductase, chloroplastic" evidence="13">
    <location>
        <begin position="26"/>
        <end position="469"/>
    </location>
</feature>
<keyword evidence="12" id="KW-0472">Membrane</keyword>
<evidence type="ECO:0000256" key="10">
    <source>
        <dbReference type="ARBA" id="ARBA00024089"/>
    </source>
</evidence>
<protein>
    <recommendedName>
        <fullName evidence="10">Divinyl chlorophyllide a 8-vinyl-reductase, chloroplastic</fullName>
        <ecNumber evidence="9">1.3.1.75</ecNumber>
    </recommendedName>
</protein>
<keyword evidence="13" id="KW-0732">Signal</keyword>
<keyword evidence="7" id="KW-0560">Oxidoreductase</keyword>
<evidence type="ECO:0000256" key="11">
    <source>
        <dbReference type="ARBA" id="ARBA00049498"/>
    </source>
</evidence>
<keyword evidence="5" id="KW-0521">NADP</keyword>
<evidence type="ECO:0000256" key="7">
    <source>
        <dbReference type="ARBA" id="ARBA00023002"/>
    </source>
</evidence>
<keyword evidence="4" id="KW-0934">Plastid</keyword>